<evidence type="ECO:0000313" key="2">
    <source>
        <dbReference type="EMBL" id="KAK8036621.1"/>
    </source>
</evidence>
<dbReference type="EMBL" id="JAQQWI010000004">
    <property type="protein sequence ID" value="KAK8036621.1"/>
    <property type="molecule type" value="Genomic_DNA"/>
</dbReference>
<evidence type="ECO:0000313" key="3">
    <source>
        <dbReference type="Proteomes" id="UP001396898"/>
    </source>
</evidence>
<proteinExistence type="predicted"/>
<sequence length="82" mass="9241">MDCARYLSQLLAFVAILRSPTRYAIVLSPIVWPPTFLYLFFHPLVFILVVVGIDVDREVRIPSSVVPDDAVIVENLVDVTIL</sequence>
<gene>
    <name evidence="2" type="ORF">PG991_001758</name>
</gene>
<protein>
    <submittedName>
        <fullName evidence="2">Uncharacterized protein</fullName>
    </submittedName>
</protein>
<feature type="transmembrane region" description="Helical" evidence="1">
    <location>
        <begin position="34"/>
        <end position="53"/>
    </location>
</feature>
<accession>A0ABR1SRZ0</accession>
<reference evidence="2 3" key="1">
    <citation type="submission" date="2023-01" db="EMBL/GenBank/DDBJ databases">
        <title>Analysis of 21 Apiospora genomes using comparative genomics revels a genus with tremendous synthesis potential of carbohydrate active enzymes and secondary metabolites.</title>
        <authorList>
            <person name="Sorensen T."/>
        </authorList>
    </citation>
    <scope>NUCLEOTIDE SEQUENCE [LARGE SCALE GENOMIC DNA]</scope>
    <source>
        <strain evidence="2 3">CBS 20057</strain>
    </source>
</reference>
<evidence type="ECO:0000256" key="1">
    <source>
        <dbReference type="SAM" id="Phobius"/>
    </source>
</evidence>
<keyword evidence="3" id="KW-1185">Reference proteome</keyword>
<comment type="caution">
    <text evidence="2">The sequence shown here is derived from an EMBL/GenBank/DDBJ whole genome shotgun (WGS) entry which is preliminary data.</text>
</comment>
<dbReference type="Proteomes" id="UP001396898">
    <property type="component" value="Unassembled WGS sequence"/>
</dbReference>
<organism evidence="2 3">
    <name type="scientific">Apiospora marii</name>
    <dbReference type="NCBI Taxonomy" id="335849"/>
    <lineage>
        <taxon>Eukaryota</taxon>
        <taxon>Fungi</taxon>
        <taxon>Dikarya</taxon>
        <taxon>Ascomycota</taxon>
        <taxon>Pezizomycotina</taxon>
        <taxon>Sordariomycetes</taxon>
        <taxon>Xylariomycetidae</taxon>
        <taxon>Amphisphaeriales</taxon>
        <taxon>Apiosporaceae</taxon>
        <taxon>Apiospora</taxon>
    </lineage>
</organism>
<keyword evidence="1" id="KW-1133">Transmembrane helix</keyword>
<keyword evidence="1" id="KW-0812">Transmembrane</keyword>
<keyword evidence="1" id="KW-0472">Membrane</keyword>
<name>A0ABR1SRZ0_9PEZI</name>